<dbReference type="Proteomes" id="UP000549066">
    <property type="component" value="Unassembled WGS sequence"/>
</dbReference>
<feature type="region of interest" description="Disordered" evidence="1">
    <location>
        <begin position="123"/>
        <end position="160"/>
    </location>
</feature>
<name>A0A852X1L7_9MICO</name>
<keyword evidence="4" id="KW-1185">Reference proteome</keyword>
<dbReference type="GO" id="GO:0005694">
    <property type="term" value="C:chromosome"/>
    <property type="evidence" value="ECO:0007669"/>
    <property type="project" value="TreeGrafter"/>
</dbReference>
<dbReference type="PANTHER" id="PTHR33375">
    <property type="entry name" value="CHROMOSOME-PARTITIONING PROTEIN PARB-RELATED"/>
    <property type="match status" value="1"/>
</dbReference>
<dbReference type="EMBL" id="JACCFI010000001">
    <property type="protein sequence ID" value="NYG20031.1"/>
    <property type="molecule type" value="Genomic_DNA"/>
</dbReference>
<dbReference type="Gene3D" id="3.90.1530.30">
    <property type="match status" value="1"/>
</dbReference>
<sequence>MTGTPGHIELERSIDSIRIGSRHRADLGDIDALATSIERQGLLQPITVTPDGMLVCGARRLAALRQLGVRKLNVWVRSGISDRLTELLAEQDDNTLHKPLSPTESATLYRELKQLLAEEAARRQQATRFQAKDENPRSDGGGESPPPGSPRAGEARGQAARLVTGQDSYKRLEQIADLQHIAGDESTDASVRALARSELDGIDQGGAVSSAHQRVSAQHSLAELEAIAADLSRPAGVRHASSASAARLHAVEQSASAAELEQLAREALARVKAAKKSTSGSHHPAPARPAVSRDEAKLPARAFVFLWSDLRDWWMQYDVDELAAVLTGEQWDQFEETLAGTIAFAESLRALRSGSRATAVAR</sequence>
<comment type="caution">
    <text evidence="3">The sequence shown here is derived from an EMBL/GenBank/DDBJ whole genome shotgun (WGS) entry which is preliminary data.</text>
</comment>
<dbReference type="InterPro" id="IPR050336">
    <property type="entry name" value="Chromosome_partition/occlusion"/>
</dbReference>
<feature type="domain" description="ParB-like N-terminal" evidence="2">
    <location>
        <begin position="10"/>
        <end position="95"/>
    </location>
</feature>
<dbReference type="SMART" id="SM00470">
    <property type="entry name" value="ParB"/>
    <property type="match status" value="1"/>
</dbReference>
<feature type="region of interest" description="Disordered" evidence="1">
    <location>
        <begin position="272"/>
        <end position="293"/>
    </location>
</feature>
<dbReference type="RefSeq" id="WP_179550214.1">
    <property type="nucleotide sequence ID" value="NZ_JACCFI010000001.1"/>
</dbReference>
<organism evidence="3 4">
    <name type="scientific">Agromyces hippuratus</name>
    <dbReference type="NCBI Taxonomy" id="286438"/>
    <lineage>
        <taxon>Bacteria</taxon>
        <taxon>Bacillati</taxon>
        <taxon>Actinomycetota</taxon>
        <taxon>Actinomycetes</taxon>
        <taxon>Micrococcales</taxon>
        <taxon>Microbacteriaceae</taxon>
        <taxon>Agromyces</taxon>
    </lineage>
</organism>
<evidence type="ECO:0000256" key="1">
    <source>
        <dbReference type="SAM" id="MobiDB-lite"/>
    </source>
</evidence>
<dbReference type="PANTHER" id="PTHR33375:SF1">
    <property type="entry name" value="CHROMOSOME-PARTITIONING PROTEIN PARB-RELATED"/>
    <property type="match status" value="1"/>
</dbReference>
<gene>
    <name evidence="3" type="ORF">BJY17_000778</name>
</gene>
<proteinExistence type="predicted"/>
<reference evidence="3 4" key="1">
    <citation type="submission" date="2020-07" db="EMBL/GenBank/DDBJ databases">
        <title>Sequencing the genomes of 1000 actinobacteria strains.</title>
        <authorList>
            <person name="Klenk H.-P."/>
        </authorList>
    </citation>
    <scope>NUCLEOTIDE SEQUENCE [LARGE SCALE GENOMIC DNA]</scope>
    <source>
        <strain evidence="3 4">DSM 8598</strain>
    </source>
</reference>
<protein>
    <submittedName>
        <fullName evidence="3">ParB family chromosome partitioning protein</fullName>
    </submittedName>
</protein>
<accession>A0A852X1L7</accession>
<evidence type="ECO:0000313" key="3">
    <source>
        <dbReference type="EMBL" id="NYG20031.1"/>
    </source>
</evidence>
<evidence type="ECO:0000259" key="2">
    <source>
        <dbReference type="SMART" id="SM00470"/>
    </source>
</evidence>
<dbReference type="InterPro" id="IPR003115">
    <property type="entry name" value="ParB_N"/>
</dbReference>
<dbReference type="SUPFAM" id="SSF110849">
    <property type="entry name" value="ParB/Sulfiredoxin"/>
    <property type="match status" value="1"/>
</dbReference>
<evidence type="ECO:0000313" key="4">
    <source>
        <dbReference type="Proteomes" id="UP000549066"/>
    </source>
</evidence>
<dbReference type="Pfam" id="PF02195">
    <property type="entry name" value="ParB_N"/>
    <property type="match status" value="1"/>
</dbReference>
<dbReference type="AlphaFoldDB" id="A0A852X1L7"/>
<dbReference type="InterPro" id="IPR036086">
    <property type="entry name" value="ParB/Sulfiredoxin_sf"/>
</dbReference>
<dbReference type="GO" id="GO:0007059">
    <property type="term" value="P:chromosome segregation"/>
    <property type="evidence" value="ECO:0007669"/>
    <property type="project" value="TreeGrafter"/>
</dbReference>